<evidence type="ECO:0000256" key="1">
    <source>
        <dbReference type="ARBA" id="ARBA00022801"/>
    </source>
</evidence>
<dbReference type="SUPFAM" id="SSF49785">
    <property type="entry name" value="Galactose-binding domain-like"/>
    <property type="match status" value="1"/>
</dbReference>
<evidence type="ECO:0000313" key="4">
    <source>
        <dbReference type="EMBL" id="NMN95179.1"/>
    </source>
</evidence>
<dbReference type="RefSeq" id="WP_169585940.1">
    <property type="nucleotide sequence ID" value="NZ_VCQU01000003.1"/>
</dbReference>
<dbReference type="Gene3D" id="3.40.50.1820">
    <property type="entry name" value="alpha/beta hydrolase"/>
    <property type="match status" value="2"/>
</dbReference>
<dbReference type="Proteomes" id="UP000535543">
    <property type="component" value="Unassembled WGS sequence"/>
</dbReference>
<dbReference type="InterPro" id="IPR008979">
    <property type="entry name" value="Galactose-bd-like_sf"/>
</dbReference>
<dbReference type="NCBIfam" id="TIGR00976">
    <property type="entry name" value="CocE_NonD"/>
    <property type="match status" value="2"/>
</dbReference>
<evidence type="ECO:0000313" key="5">
    <source>
        <dbReference type="Proteomes" id="UP000535543"/>
    </source>
</evidence>
<dbReference type="GO" id="GO:0008239">
    <property type="term" value="F:dipeptidyl-peptidase activity"/>
    <property type="evidence" value="ECO:0007669"/>
    <property type="project" value="InterPro"/>
</dbReference>
<dbReference type="Gene3D" id="2.60.120.260">
    <property type="entry name" value="Galactose-binding domain-like"/>
    <property type="match status" value="1"/>
</dbReference>
<dbReference type="InterPro" id="IPR000383">
    <property type="entry name" value="Xaa-Pro-like_dom"/>
</dbReference>
<dbReference type="SMART" id="SM00939">
    <property type="entry name" value="PepX_C"/>
    <property type="match status" value="1"/>
</dbReference>
<feature type="chain" id="PRO_5032698381" evidence="2">
    <location>
        <begin position="28"/>
        <end position="673"/>
    </location>
</feature>
<evidence type="ECO:0000256" key="2">
    <source>
        <dbReference type="SAM" id="SignalP"/>
    </source>
</evidence>
<evidence type="ECO:0000259" key="3">
    <source>
        <dbReference type="SMART" id="SM00939"/>
    </source>
</evidence>
<feature type="signal peptide" evidence="2">
    <location>
        <begin position="1"/>
        <end position="27"/>
    </location>
</feature>
<dbReference type="InterPro" id="IPR013736">
    <property type="entry name" value="Xaa-Pro_dipept_C"/>
</dbReference>
<proteinExistence type="predicted"/>
<reference evidence="4 5" key="1">
    <citation type="submission" date="2019-05" db="EMBL/GenBank/DDBJ databases">
        <authorList>
            <person name="Lee S.D."/>
        </authorList>
    </citation>
    <scope>NUCLEOTIDE SEQUENCE [LARGE SCALE GENOMIC DNA]</scope>
    <source>
        <strain evidence="4 5">YC2-7</strain>
    </source>
</reference>
<dbReference type="Pfam" id="PF02129">
    <property type="entry name" value="Peptidase_S15"/>
    <property type="match status" value="1"/>
</dbReference>
<dbReference type="InterPro" id="IPR005674">
    <property type="entry name" value="CocE/Ser_esterase"/>
</dbReference>
<dbReference type="EMBL" id="VCQU01000003">
    <property type="protein sequence ID" value="NMN95179.1"/>
    <property type="molecule type" value="Genomic_DNA"/>
</dbReference>
<sequence>MGVLRRAFSVLVSTVVISGLVVPMASATPDGGAQGAQWTATADGPAAYPGQVHIDWDVPITMSDGTVLKANVYRPVDAAGRIVETPTPTIVTMTPYTKLVSMIGESAMSVPVLPEILSGFLRDFDLSGIGLGGLTELTKTVPGGIVRAFSVDRKLVQSGYTYVVADVRGTGFSQGVWDVFQEREKQDTVEVIDWASKQPWSTGDIGMTGISYSAINQVYAAEKRPEALKAIVPVEPGNDLLRDVVATGGALGFGFIPPWLIGVNALKLVPDLQSLFTGTFDWRWLADRVQNPAVFVDYIIAALATMSVAEVPDNLKTFLDADSPLREGLRGNPDRVQIPTMVVGGWHDIFAYSEPRIYNAIPLPPGQKQLIMGDGYHGTPASDFGRAGYPPRIDVLQRAWFDKWLKGIDNGIDGYGPVTLAQQGGTWTTTDQFPRAGMEYQRMYLSATASGTTNSSLHDGSLTPEPGGLATLTVGPGVMSLCSRDNAQITAGVGAILDICAKDARAHELNGLTFTSAPVSEPTLLSGPVNLHLNTMLDTTDGYWTATVNDVAPDGRSTVWTSGQLMASLRAVDEERATRSANGDYTDPYPILSLATRQAIVPGVPTTLDLGLMATDGVLQPGHRLRIDVFASNFPRGLPLRPLLNESGLAQQHIVIDPSSPSFVNVPLSRPIQ</sequence>
<accession>A0A848KA08</accession>
<dbReference type="PANTHER" id="PTHR43056:SF10">
    <property type="entry name" value="COCE_NOND FAMILY, PUTATIVE (AFU_ORTHOLOGUE AFUA_7G00600)-RELATED"/>
    <property type="match status" value="1"/>
</dbReference>
<gene>
    <name evidence="4" type="ORF">FGL95_09060</name>
</gene>
<keyword evidence="2" id="KW-0732">Signal</keyword>
<name>A0A848KA08_9NOCA</name>
<comment type="caution">
    <text evidence="4">The sequence shown here is derived from an EMBL/GenBank/DDBJ whole genome shotgun (WGS) entry which is preliminary data.</text>
</comment>
<keyword evidence="5" id="KW-1185">Reference proteome</keyword>
<dbReference type="Pfam" id="PF08530">
    <property type="entry name" value="PepX_C"/>
    <property type="match status" value="1"/>
</dbReference>
<dbReference type="InterPro" id="IPR029058">
    <property type="entry name" value="AB_hydrolase_fold"/>
</dbReference>
<dbReference type="AlphaFoldDB" id="A0A848KA08"/>
<dbReference type="InterPro" id="IPR050585">
    <property type="entry name" value="Xaa-Pro_dipeptidyl-ppase/CocE"/>
</dbReference>
<feature type="domain" description="Xaa-Pro dipeptidyl-peptidase C-terminal" evidence="3">
    <location>
        <begin position="398"/>
        <end position="665"/>
    </location>
</feature>
<dbReference type="PANTHER" id="PTHR43056">
    <property type="entry name" value="PEPTIDASE S9 PROLYL OLIGOPEPTIDASE"/>
    <property type="match status" value="1"/>
</dbReference>
<dbReference type="SUPFAM" id="SSF53474">
    <property type="entry name" value="alpha/beta-Hydrolases"/>
    <property type="match status" value="1"/>
</dbReference>
<organism evidence="4 5">
    <name type="scientific">Antrihabitans stalactiti</name>
    <dbReference type="NCBI Taxonomy" id="2584121"/>
    <lineage>
        <taxon>Bacteria</taxon>
        <taxon>Bacillati</taxon>
        <taxon>Actinomycetota</taxon>
        <taxon>Actinomycetes</taxon>
        <taxon>Mycobacteriales</taxon>
        <taxon>Nocardiaceae</taxon>
        <taxon>Antrihabitans</taxon>
    </lineage>
</organism>
<protein>
    <submittedName>
        <fullName evidence="4">CocE/NonD family hydrolase</fullName>
    </submittedName>
</protein>
<keyword evidence="1 4" id="KW-0378">Hydrolase</keyword>
<reference evidence="4 5" key="2">
    <citation type="submission" date="2020-06" db="EMBL/GenBank/DDBJ databases">
        <title>Antribacter stalactiti gen. nov., sp. nov., a new member of the family Nacardiaceae isolated from a cave.</title>
        <authorList>
            <person name="Kim I.S."/>
        </authorList>
    </citation>
    <scope>NUCLEOTIDE SEQUENCE [LARGE SCALE GENOMIC DNA]</scope>
    <source>
        <strain evidence="4 5">YC2-7</strain>
    </source>
</reference>